<reference evidence="14 15" key="1">
    <citation type="journal article" date="2011" name="Proc. Natl. Acad. Sci. U.S.A.">
        <title>Evolutionary erosion of yeast sex chromosomes by mating-type switching accidents.</title>
        <authorList>
            <person name="Gordon J.L."/>
            <person name="Armisen D."/>
            <person name="Proux-Wera E."/>
            <person name="Oheigeartaigh S.S."/>
            <person name="Byrne K.P."/>
            <person name="Wolfe K.H."/>
        </authorList>
    </citation>
    <scope>NUCLEOTIDE SEQUENCE [LARGE SCALE GENOMIC DNA]</scope>
    <source>
        <strain evidence="15">ATCC 76901 / BCRC 22586 / CBS 4309 / NBRC 1992 / NRRL Y-12630</strain>
    </source>
</reference>
<evidence type="ECO:0000256" key="2">
    <source>
        <dbReference type="ARBA" id="ARBA00009262"/>
    </source>
</evidence>
<dbReference type="InterPro" id="IPR013087">
    <property type="entry name" value="Znf_C2H2_type"/>
</dbReference>
<evidence type="ECO:0000256" key="9">
    <source>
        <dbReference type="ARBA" id="ARBA00023054"/>
    </source>
</evidence>
<keyword evidence="8" id="KW-0040">ANK repeat</keyword>
<dbReference type="STRING" id="1064592.G0V830"/>
<dbReference type="FunCoup" id="G0V830">
    <property type="interactions" value="213"/>
</dbReference>
<dbReference type="GO" id="GO:0072671">
    <property type="term" value="P:mitochondria-associated ubiquitin-dependent protein catabolic process"/>
    <property type="evidence" value="ECO:0007669"/>
    <property type="project" value="EnsemblFungi"/>
</dbReference>
<evidence type="ECO:0000256" key="4">
    <source>
        <dbReference type="ARBA" id="ARBA00022722"/>
    </source>
</evidence>
<protein>
    <recommendedName>
        <fullName evidence="13">VLRF1 domain-containing protein</fullName>
    </recommendedName>
</protein>
<dbReference type="GO" id="GO:0005829">
    <property type="term" value="C:cytosol"/>
    <property type="evidence" value="ECO:0007669"/>
    <property type="project" value="EnsemblFungi"/>
</dbReference>
<dbReference type="PANTHER" id="PTHR16036:SF2">
    <property type="entry name" value="TRNA ENDONUCLEASE ANKZF1"/>
    <property type="match status" value="1"/>
</dbReference>
<feature type="coiled-coil region" evidence="11">
    <location>
        <begin position="542"/>
        <end position="573"/>
    </location>
</feature>
<dbReference type="KEGG" id="ncs:NCAS_0A10700"/>
<dbReference type="InterPro" id="IPR036770">
    <property type="entry name" value="Ankyrin_rpt-contain_sf"/>
</dbReference>
<dbReference type="OMA" id="AQKTIHR"/>
<dbReference type="GO" id="GO:0036503">
    <property type="term" value="P:ERAD pathway"/>
    <property type="evidence" value="ECO:0007669"/>
    <property type="project" value="EnsemblFungi"/>
</dbReference>
<dbReference type="EMBL" id="HE576752">
    <property type="protein sequence ID" value="CCC67628.1"/>
    <property type="molecule type" value="Genomic_DNA"/>
</dbReference>
<keyword evidence="7 10" id="KW-0378">Hydrolase</keyword>
<feature type="domain" description="VLRF1" evidence="13">
    <location>
        <begin position="231"/>
        <end position="391"/>
    </location>
</feature>
<evidence type="ECO:0000259" key="13">
    <source>
        <dbReference type="PROSITE" id="PS52044"/>
    </source>
</evidence>
<dbReference type="GO" id="GO:0036266">
    <property type="term" value="C:Cdc48p-Npl4p-Vms1p AAA ATPase complex"/>
    <property type="evidence" value="ECO:0007669"/>
    <property type="project" value="EnsemblFungi"/>
</dbReference>
<dbReference type="GO" id="GO:0071630">
    <property type="term" value="P:nuclear protein quality control by the ubiquitin-proteasome system"/>
    <property type="evidence" value="ECO:0007669"/>
    <property type="project" value="EnsemblFungi"/>
</dbReference>
<comment type="similarity">
    <text evidence="2 10">Belongs to the ANKZF1/VMS1 family.</text>
</comment>
<feature type="region of interest" description="Disordered" evidence="12">
    <location>
        <begin position="573"/>
        <end position="611"/>
    </location>
</feature>
<dbReference type="PROSITE" id="PS00028">
    <property type="entry name" value="ZINC_FINGER_C2H2_1"/>
    <property type="match status" value="1"/>
</dbReference>
<name>G0V830_NAUCA</name>
<feature type="compositionally biased region" description="Basic and acidic residues" evidence="12">
    <location>
        <begin position="573"/>
        <end position="594"/>
    </location>
</feature>
<dbReference type="AlphaFoldDB" id="G0V830"/>
<comment type="subcellular location">
    <subcellularLocation>
        <location evidence="1">Cytoplasm</location>
    </subcellularLocation>
</comment>
<evidence type="ECO:0000256" key="7">
    <source>
        <dbReference type="ARBA" id="ARBA00022801"/>
    </source>
</evidence>
<dbReference type="OrthoDB" id="429841at2759"/>
<accession>G0V830</accession>
<dbReference type="GO" id="GO:0072344">
    <property type="term" value="P:rescue of stalled ribosome"/>
    <property type="evidence" value="ECO:0007669"/>
    <property type="project" value="EnsemblFungi"/>
</dbReference>
<dbReference type="eggNOG" id="KOG2505">
    <property type="taxonomic scope" value="Eukaryota"/>
</dbReference>
<feature type="region of interest" description="Disordered" evidence="12">
    <location>
        <begin position="401"/>
        <end position="431"/>
    </location>
</feature>
<keyword evidence="9 11" id="KW-0175">Coiled coil</keyword>
<feature type="region of interest" description="Disordered" evidence="12">
    <location>
        <begin position="287"/>
        <end position="306"/>
    </location>
</feature>
<dbReference type="GO" id="GO:0005789">
    <property type="term" value="C:endoplasmic reticulum membrane"/>
    <property type="evidence" value="ECO:0007669"/>
    <property type="project" value="EnsemblFungi"/>
</dbReference>
<dbReference type="SUPFAM" id="SSF48403">
    <property type="entry name" value="Ankyrin repeat"/>
    <property type="match status" value="1"/>
</dbReference>
<sequence length="634" mass="73018">MISNKYKKHDLYVYELSPTILDSLRLLYFDNNLNQVSKPVQEKEEFAIPSDEQSINALKTKDVSTILHCNVCQINFDDRALQKLHYQTDFHTLNLKRNLKNLPIITVEDFERDRGRQESSKEKSSSEPDSDLNLIDEMEEDSSASDKDDETNDIYEESVRDISHRLEDLSTNEEDTILISHLNTKSAHIYFQSSLLPETEIFGIYKSLFDKTTISNPYETLKLWNTGSSEVGAISALFMVGGGHFAGAIVSHQRVNVGGNAKKQDVNFQEQAVLFLEHKTFHRYTTRRKQGGSQSAMDNAKGKANSAGSTLRRYNEAALKIDIENLLKDWEPYLAKCENIFLRARSAQDRRVFVESTCIKKEDPRLKNFPFTTSRPTVAELRRAWCELTYLKRLSKPEPLMTKVPLTENTSKKRQAQKEPVSTPQSKEEKHTEELISLLKKGRAPLLIAYLRKNKLDVNFHLEPESQYISTPSLLHYASQNGLKQMVMILLSNMKADPCIKNNIGRTAWDMTKDKKVKQAFQISRYNLGEKFTNWEESHIDRAVSREEVDKLNEEEENLAKQETSDIMKKELEAAKERQMKEKEAKRGVGRKLEPGAISIEQNLNSLTDEQRRRFMREQRARAAEARLQNNKGK</sequence>
<dbReference type="Pfam" id="PF18826">
    <property type="entry name" value="bVLRF1"/>
    <property type="match status" value="1"/>
</dbReference>
<evidence type="ECO:0000313" key="15">
    <source>
        <dbReference type="Proteomes" id="UP000001640"/>
    </source>
</evidence>
<reference key="2">
    <citation type="submission" date="2011-08" db="EMBL/GenBank/DDBJ databases">
        <title>Genome sequence of Naumovozyma castellii.</title>
        <authorList>
            <person name="Gordon J.L."/>
            <person name="Armisen D."/>
            <person name="Proux-Wera E."/>
            <person name="OhEigeartaigh S.S."/>
            <person name="Byrne K.P."/>
            <person name="Wolfe K.H."/>
        </authorList>
    </citation>
    <scope>NUCLEOTIDE SEQUENCE</scope>
    <source>
        <strain>Type strain:CBS 4309</strain>
    </source>
</reference>
<organism evidence="14 15">
    <name type="scientific">Naumovozyma castellii</name>
    <name type="common">Yeast</name>
    <name type="synonym">Saccharomyces castellii</name>
    <dbReference type="NCBI Taxonomy" id="27288"/>
    <lineage>
        <taxon>Eukaryota</taxon>
        <taxon>Fungi</taxon>
        <taxon>Dikarya</taxon>
        <taxon>Ascomycota</taxon>
        <taxon>Saccharomycotina</taxon>
        <taxon>Saccharomycetes</taxon>
        <taxon>Saccharomycetales</taxon>
        <taxon>Saccharomycetaceae</taxon>
        <taxon>Naumovozyma</taxon>
    </lineage>
</organism>
<dbReference type="GO" id="GO:0004045">
    <property type="term" value="F:peptidyl-tRNA hydrolase activity"/>
    <property type="evidence" value="ECO:0007669"/>
    <property type="project" value="EnsemblFungi"/>
</dbReference>
<comment type="domain">
    <text evidence="10">The VLRF1 domain mediates binding to the 60S ribosomal subunit.</text>
</comment>
<evidence type="ECO:0000256" key="12">
    <source>
        <dbReference type="SAM" id="MobiDB-lite"/>
    </source>
</evidence>
<dbReference type="RefSeq" id="XP_003674009.1">
    <property type="nucleotide sequence ID" value="XM_003673961.1"/>
</dbReference>
<evidence type="ECO:0000313" key="14">
    <source>
        <dbReference type="EMBL" id="CCC67628.1"/>
    </source>
</evidence>
<dbReference type="InterPro" id="IPR041175">
    <property type="entry name" value="VLRF1/Vms1"/>
</dbReference>
<feature type="compositionally biased region" description="Basic and acidic residues" evidence="12">
    <location>
        <begin position="112"/>
        <end position="126"/>
    </location>
</feature>
<feature type="active site" evidence="10">
    <location>
        <position position="294"/>
    </location>
</feature>
<evidence type="ECO:0000256" key="11">
    <source>
        <dbReference type="SAM" id="Coils"/>
    </source>
</evidence>
<dbReference type="HOGENOM" id="CLU_014293_1_1_1"/>
<keyword evidence="3 10" id="KW-0963">Cytoplasm</keyword>
<evidence type="ECO:0000256" key="6">
    <source>
        <dbReference type="ARBA" id="ARBA00022759"/>
    </source>
</evidence>
<dbReference type="GO" id="GO:0004521">
    <property type="term" value="F:RNA endonuclease activity"/>
    <property type="evidence" value="ECO:0007669"/>
    <property type="project" value="EnsemblFungi"/>
</dbReference>
<proteinExistence type="inferred from homology"/>
<evidence type="ECO:0000256" key="5">
    <source>
        <dbReference type="ARBA" id="ARBA00022737"/>
    </source>
</evidence>
<dbReference type="PROSITE" id="PS52044">
    <property type="entry name" value="VLRF1"/>
    <property type="match status" value="1"/>
</dbReference>
<keyword evidence="4 10" id="KW-0540">Nuclease</keyword>
<dbReference type="PANTHER" id="PTHR16036">
    <property type="entry name" value="ANKYRIN REPEAT AND ZINC FINGER DOMAIN-CONTAINING PROTEIN 1"/>
    <property type="match status" value="1"/>
</dbReference>
<gene>
    <name evidence="14" type="primary">NCAS0A10700</name>
    <name evidence="14" type="ordered locus">NCAS_0A10700</name>
</gene>
<dbReference type="InParanoid" id="G0V830"/>
<evidence type="ECO:0000256" key="10">
    <source>
        <dbReference type="PROSITE-ProRule" id="PRU01389"/>
    </source>
</evidence>
<dbReference type="GeneID" id="96901107"/>
<dbReference type="Proteomes" id="UP000001640">
    <property type="component" value="Chromosome 1"/>
</dbReference>
<evidence type="ECO:0000256" key="1">
    <source>
        <dbReference type="ARBA" id="ARBA00004496"/>
    </source>
</evidence>
<evidence type="ECO:0000256" key="8">
    <source>
        <dbReference type="ARBA" id="ARBA00023043"/>
    </source>
</evidence>
<keyword evidence="6 10" id="KW-0255">Endonuclease</keyword>
<keyword evidence="15" id="KW-1185">Reference proteome</keyword>
<evidence type="ECO:0000256" key="3">
    <source>
        <dbReference type="ARBA" id="ARBA00022490"/>
    </source>
</evidence>
<keyword evidence="5" id="KW-0677">Repeat</keyword>
<feature type="region of interest" description="Disordered" evidence="12">
    <location>
        <begin position="112"/>
        <end position="134"/>
    </location>
</feature>
<dbReference type="Gene3D" id="1.25.40.20">
    <property type="entry name" value="Ankyrin repeat-containing domain"/>
    <property type="match status" value="1"/>
</dbReference>
<dbReference type="InterPro" id="IPR047139">
    <property type="entry name" value="ANKZ1/VMS1"/>
</dbReference>